<dbReference type="Pfam" id="PF03101">
    <property type="entry name" value="FAR1"/>
    <property type="match status" value="1"/>
</dbReference>
<dbReference type="InterPro" id="IPR018289">
    <property type="entry name" value="MULE_transposase_dom"/>
</dbReference>
<evidence type="ECO:0000259" key="3">
    <source>
        <dbReference type="Pfam" id="PF10551"/>
    </source>
</evidence>
<accession>A0AAD8H5G8</accession>
<dbReference type="PANTHER" id="PTHR47718">
    <property type="entry name" value="OS01G0519700 PROTEIN"/>
    <property type="match status" value="1"/>
</dbReference>
<sequence>MFGTSSTQHAPHHSEHDDISDHQDGNLKFSYLHSDQDDNSDQEEENLAFSNFKAGHDDTSDHEEENLDFSYFKSPGGREFWTPKCEQPFTPYVNQFFTTIEKAYNFYLEYGRKSGFEVLDDDSKSKKRRKTASRRCQCDAKLILKYMGLSGYVVLSFVEDHNHPLLSKEGHKFMKCNRKLCFGHKSFMFCVGNVNIGPQRSFSMMKELYGSYENVGATATDFKNYYQDVKARIDEHLTGLFWADAIGRRNYSIFGDALAFDATFRTNRYSMVFVPFTGVDSHWCNVTFAATLLEKEDFPNIHWAVKTFDRAMDHVHRCVIIDQCAAIKKALKDVWKNVPHRLCMWHIMNKMSSKIGPTLASNKIFMGRLKSVVYANHFTVEEFEEGWKSVMEDYKLQDNAWLKDLYSIRSDWIPAYFNDIAMAGLLRTTSRYESSNSYFQNFYNSRDTLVQFYNRYESSIEKKRYLNSKNNTKSEFIPKPDTHLKIQKDDARLYTRALFNHVSEEIKGAWHFTTIKDMVIVDGVRFLKIKDKLLKDHTFEVTVRLIDNHVECVERAHDILGATKILKQCANDDRIKLKVSEMWFDLHSCIDYVRHDETMVDKMRAHIKTMKYDVQDSECATQPPINDIDYICPGKK</sequence>
<feature type="compositionally biased region" description="Basic and acidic residues" evidence="1">
    <location>
        <begin position="12"/>
        <end position="25"/>
    </location>
</feature>
<proteinExistence type="predicted"/>
<dbReference type="InterPro" id="IPR004330">
    <property type="entry name" value="FAR1_DNA_bnd_dom"/>
</dbReference>
<dbReference type="AlphaFoldDB" id="A0AAD8H5G8"/>
<reference evidence="4" key="2">
    <citation type="submission" date="2023-05" db="EMBL/GenBank/DDBJ databases">
        <authorList>
            <person name="Schelkunov M.I."/>
        </authorList>
    </citation>
    <scope>NUCLEOTIDE SEQUENCE</scope>
    <source>
        <strain evidence="4">Hsosn_3</strain>
        <tissue evidence="4">Leaf</tissue>
    </source>
</reference>
<evidence type="ECO:0000313" key="4">
    <source>
        <dbReference type="EMBL" id="KAK1360819.1"/>
    </source>
</evidence>
<feature type="domain" description="MULE transposase" evidence="3">
    <location>
        <begin position="258"/>
        <end position="350"/>
    </location>
</feature>
<organism evidence="4 5">
    <name type="scientific">Heracleum sosnowskyi</name>
    <dbReference type="NCBI Taxonomy" id="360622"/>
    <lineage>
        <taxon>Eukaryota</taxon>
        <taxon>Viridiplantae</taxon>
        <taxon>Streptophyta</taxon>
        <taxon>Embryophyta</taxon>
        <taxon>Tracheophyta</taxon>
        <taxon>Spermatophyta</taxon>
        <taxon>Magnoliopsida</taxon>
        <taxon>eudicotyledons</taxon>
        <taxon>Gunneridae</taxon>
        <taxon>Pentapetalae</taxon>
        <taxon>asterids</taxon>
        <taxon>campanulids</taxon>
        <taxon>Apiales</taxon>
        <taxon>Apiaceae</taxon>
        <taxon>Apioideae</taxon>
        <taxon>apioid superclade</taxon>
        <taxon>Tordylieae</taxon>
        <taxon>Tordyliinae</taxon>
        <taxon>Heracleum</taxon>
    </lineage>
</organism>
<comment type="caution">
    <text evidence="4">The sequence shown here is derived from an EMBL/GenBank/DDBJ whole genome shotgun (WGS) entry which is preliminary data.</text>
</comment>
<protein>
    <recommendedName>
        <fullName evidence="6">Protein FAR1-RELATED SEQUENCE</fullName>
    </recommendedName>
</protein>
<feature type="domain" description="FAR1" evidence="2">
    <location>
        <begin position="113"/>
        <end position="166"/>
    </location>
</feature>
<evidence type="ECO:0000313" key="5">
    <source>
        <dbReference type="Proteomes" id="UP001237642"/>
    </source>
</evidence>
<reference evidence="4" key="1">
    <citation type="submission" date="2023-02" db="EMBL/GenBank/DDBJ databases">
        <title>Genome of toxic invasive species Heracleum sosnowskyi carries increased number of genes despite the absence of recent whole-genome duplications.</title>
        <authorList>
            <person name="Schelkunov M."/>
            <person name="Shtratnikova V."/>
            <person name="Makarenko M."/>
            <person name="Klepikova A."/>
            <person name="Omelchenko D."/>
            <person name="Novikova G."/>
            <person name="Obukhova E."/>
            <person name="Bogdanov V."/>
            <person name="Penin A."/>
            <person name="Logacheva M."/>
        </authorList>
    </citation>
    <scope>NUCLEOTIDE SEQUENCE</scope>
    <source>
        <strain evidence="4">Hsosn_3</strain>
        <tissue evidence="4">Leaf</tissue>
    </source>
</reference>
<gene>
    <name evidence="4" type="ORF">POM88_045293</name>
</gene>
<dbReference type="PANTHER" id="PTHR47718:SF18">
    <property type="entry name" value="PROTEIN FAR1-RELATED SEQUENCE 5-LIKE"/>
    <property type="match status" value="1"/>
</dbReference>
<evidence type="ECO:0000259" key="2">
    <source>
        <dbReference type="Pfam" id="PF03101"/>
    </source>
</evidence>
<dbReference type="Proteomes" id="UP001237642">
    <property type="component" value="Unassembled WGS sequence"/>
</dbReference>
<evidence type="ECO:0008006" key="6">
    <source>
        <dbReference type="Google" id="ProtNLM"/>
    </source>
</evidence>
<name>A0AAD8H5G8_9APIA</name>
<dbReference type="EMBL" id="JAUIZM010000010">
    <property type="protein sequence ID" value="KAK1360819.1"/>
    <property type="molecule type" value="Genomic_DNA"/>
</dbReference>
<keyword evidence="5" id="KW-1185">Reference proteome</keyword>
<evidence type="ECO:0000256" key="1">
    <source>
        <dbReference type="SAM" id="MobiDB-lite"/>
    </source>
</evidence>
<feature type="region of interest" description="Disordered" evidence="1">
    <location>
        <begin position="1"/>
        <end position="45"/>
    </location>
</feature>
<dbReference type="Pfam" id="PF10551">
    <property type="entry name" value="MULE"/>
    <property type="match status" value="1"/>
</dbReference>